<evidence type="ECO:0000313" key="2">
    <source>
        <dbReference type="Proteomes" id="UP001150581"/>
    </source>
</evidence>
<keyword evidence="2" id="KW-1185">Reference proteome</keyword>
<proteinExistence type="predicted"/>
<accession>A0ACC1IHD9</accession>
<evidence type="ECO:0000313" key="1">
    <source>
        <dbReference type="EMBL" id="KAJ1892038.1"/>
    </source>
</evidence>
<sequence length="287" mass="32411">MDHPISFFSLPDAAPAQRPQPTDSFLAAHIHVPSEVQQQTQAQVQQAQMQQDHKNKDKAKEHPKPAPMPKSNPIADASVDQIHPLIRNRRLETPEEIAAWIAERKAKYPTEANIRRKTQEQEQTQEPAKQPNKRKHEDTSANPLASLLSAYASSQEEEEDSGSGSDAPEIAPAKLYAPKQTPFRPSTIAPEADRRSLRVCKYFTMGRCTKGPRCPFLHPESIQKKQQQQQQQAQNEADEGPTLKSSLLQMLLAKDIARENYRVLQCIEYICDKSFLGVPVEYALLYQ</sequence>
<dbReference type="EMBL" id="JANBPG010001061">
    <property type="protein sequence ID" value="KAJ1892038.1"/>
    <property type="molecule type" value="Genomic_DNA"/>
</dbReference>
<dbReference type="Proteomes" id="UP001150581">
    <property type="component" value="Unassembled WGS sequence"/>
</dbReference>
<comment type="caution">
    <text evidence="1">The sequence shown here is derived from an EMBL/GenBank/DDBJ whole genome shotgun (WGS) entry which is preliminary data.</text>
</comment>
<reference evidence="1" key="1">
    <citation type="submission" date="2022-07" db="EMBL/GenBank/DDBJ databases">
        <title>Phylogenomic reconstructions and comparative analyses of Kickxellomycotina fungi.</title>
        <authorList>
            <person name="Reynolds N.K."/>
            <person name="Stajich J.E."/>
            <person name="Barry K."/>
            <person name="Grigoriev I.V."/>
            <person name="Crous P."/>
            <person name="Smith M.E."/>
        </authorList>
    </citation>
    <scope>NUCLEOTIDE SEQUENCE</scope>
    <source>
        <strain evidence="1">Benny 63K</strain>
    </source>
</reference>
<organism evidence="1 2">
    <name type="scientific">Kickxella alabastrina</name>
    <dbReference type="NCBI Taxonomy" id="61397"/>
    <lineage>
        <taxon>Eukaryota</taxon>
        <taxon>Fungi</taxon>
        <taxon>Fungi incertae sedis</taxon>
        <taxon>Zoopagomycota</taxon>
        <taxon>Kickxellomycotina</taxon>
        <taxon>Kickxellomycetes</taxon>
        <taxon>Kickxellales</taxon>
        <taxon>Kickxellaceae</taxon>
        <taxon>Kickxella</taxon>
    </lineage>
</organism>
<protein>
    <submittedName>
        <fullName evidence="1">Uncharacterized protein</fullName>
    </submittedName>
</protein>
<name>A0ACC1IHD9_9FUNG</name>
<gene>
    <name evidence="1" type="ORF">LPJ66_006586</name>
</gene>